<dbReference type="InterPro" id="IPR004498">
    <property type="entry name" value="Ribosomal_PrmA_MeTrfase"/>
</dbReference>
<dbReference type="KEGG" id="tnp:Tnap_1688"/>
<dbReference type="PANTHER" id="PTHR43648:SF1">
    <property type="entry name" value="ELECTRON TRANSFER FLAVOPROTEIN BETA SUBUNIT LYSINE METHYLTRANSFERASE"/>
    <property type="match status" value="1"/>
</dbReference>
<keyword evidence="8" id="KW-1185">Reference proteome</keyword>
<organism evidence="7 8">
    <name type="scientific">Thermotoga petrophila (strain ATCC BAA-489 / DSM 13996 / JCM 10882 / RKU-10)</name>
    <name type="common">Thermotoga naphthophila</name>
    <dbReference type="NCBI Taxonomy" id="590168"/>
    <lineage>
        <taxon>Bacteria</taxon>
        <taxon>Thermotogati</taxon>
        <taxon>Thermotogota</taxon>
        <taxon>Thermotogae</taxon>
        <taxon>Thermotogales</taxon>
        <taxon>Thermotogaceae</taxon>
        <taxon>Thermotoga</taxon>
    </lineage>
</organism>
<dbReference type="GO" id="GO:0032259">
    <property type="term" value="P:methylation"/>
    <property type="evidence" value="ECO:0007669"/>
    <property type="project" value="UniProtKB-KW"/>
</dbReference>
<dbReference type="InterPro" id="IPR029063">
    <property type="entry name" value="SAM-dependent_MTases_sf"/>
</dbReference>
<evidence type="ECO:0000256" key="6">
    <source>
        <dbReference type="HAMAP-Rule" id="MF_00735"/>
    </source>
</evidence>
<evidence type="ECO:0000313" key="8">
    <source>
        <dbReference type="Proteomes" id="UP000000940"/>
    </source>
</evidence>
<protein>
    <recommendedName>
        <fullName evidence="6">Ribosomal protein L11 methyltransferase</fullName>
        <shortName evidence="6">L11 Mtase</shortName>
        <ecNumber evidence="6">2.1.1.-</ecNumber>
    </recommendedName>
</protein>
<proteinExistence type="inferred from homology"/>
<dbReference type="GO" id="GO:0005737">
    <property type="term" value="C:cytoplasm"/>
    <property type="evidence" value="ECO:0007669"/>
    <property type="project" value="UniProtKB-SubCell"/>
</dbReference>
<dbReference type="Pfam" id="PF06325">
    <property type="entry name" value="PrmA"/>
    <property type="match status" value="1"/>
</dbReference>
<comment type="catalytic activity">
    <reaction evidence="6">
        <text>L-lysyl-[protein] + 3 S-adenosyl-L-methionine = N(6),N(6),N(6)-trimethyl-L-lysyl-[protein] + 3 S-adenosyl-L-homocysteine + 3 H(+)</text>
        <dbReference type="Rhea" id="RHEA:54192"/>
        <dbReference type="Rhea" id="RHEA-COMP:9752"/>
        <dbReference type="Rhea" id="RHEA-COMP:13826"/>
        <dbReference type="ChEBI" id="CHEBI:15378"/>
        <dbReference type="ChEBI" id="CHEBI:29969"/>
        <dbReference type="ChEBI" id="CHEBI:57856"/>
        <dbReference type="ChEBI" id="CHEBI:59789"/>
        <dbReference type="ChEBI" id="CHEBI:61961"/>
    </reaction>
</comment>
<comment type="similarity">
    <text evidence="1 6">Belongs to the methyltransferase superfamily. PrmA family.</text>
</comment>
<sequence length="264" mass="30273">MRFKELIFPLRVEEEEIVEKFYEEGFFNFAIEEDEKGKRVLKIYLREGEPLPDFLKDWEIVDEKITTPKDWIVELEPFEIVEGVFVDPTEKINRRDAIVIKLSPGVAFGTGLHPTTRMSVFFLKKYLKEGNTVLDVGCGTGILAIAAKKLGASQVVAVDVDEQAVEVAEENVRKNDVDVLVKWSDLLSEVEGTFDIVVSNILAEIHVKLLEDVNRVTHRDSMLILSGIVDKKEDMVKRKASEHGWNVLERKQEREWVTLVMKRS</sequence>
<keyword evidence="3 6" id="KW-0489">Methyltransferase</keyword>
<dbReference type="InterPro" id="IPR050078">
    <property type="entry name" value="Ribosomal_L11_MeTrfase_PrmA"/>
</dbReference>
<keyword evidence="5 6" id="KW-0949">S-adenosyl-L-methionine</keyword>
<keyword evidence="4 6" id="KW-0808">Transferase</keyword>
<evidence type="ECO:0000313" key="7">
    <source>
        <dbReference type="EMBL" id="ADA67756.1"/>
    </source>
</evidence>
<evidence type="ECO:0000256" key="4">
    <source>
        <dbReference type="ARBA" id="ARBA00022679"/>
    </source>
</evidence>
<feature type="binding site" evidence="6">
    <location>
        <position position="200"/>
    </location>
    <ligand>
        <name>S-adenosyl-L-methionine</name>
        <dbReference type="ChEBI" id="CHEBI:59789"/>
    </ligand>
</feature>
<dbReference type="SUPFAM" id="SSF53335">
    <property type="entry name" value="S-adenosyl-L-methionine-dependent methyltransferases"/>
    <property type="match status" value="1"/>
</dbReference>
<dbReference type="CDD" id="cd02440">
    <property type="entry name" value="AdoMet_MTases"/>
    <property type="match status" value="1"/>
</dbReference>
<dbReference type="EMBL" id="CP001839">
    <property type="protein sequence ID" value="ADA67756.1"/>
    <property type="molecule type" value="Genomic_DNA"/>
</dbReference>
<evidence type="ECO:0000256" key="2">
    <source>
        <dbReference type="ARBA" id="ARBA00022490"/>
    </source>
</evidence>
<dbReference type="RefSeq" id="WP_011944078.1">
    <property type="nucleotide sequence ID" value="NC_013642.1"/>
</dbReference>
<dbReference type="HOGENOM" id="CLU_049382_0_2_0"/>
<dbReference type="Gene3D" id="3.40.50.150">
    <property type="entry name" value="Vaccinia Virus protein VP39"/>
    <property type="match status" value="1"/>
</dbReference>
<feature type="binding site" evidence="6">
    <location>
        <position position="137"/>
    </location>
    <ligand>
        <name>S-adenosyl-L-methionine</name>
        <dbReference type="ChEBI" id="CHEBI:59789"/>
    </ligand>
</feature>
<comment type="subcellular location">
    <subcellularLocation>
        <location evidence="6">Cytoplasm</location>
    </subcellularLocation>
</comment>
<dbReference type="HAMAP" id="MF_00735">
    <property type="entry name" value="Methyltr_PrmA"/>
    <property type="match status" value="1"/>
</dbReference>
<dbReference type="EC" id="2.1.1.-" evidence="6"/>
<evidence type="ECO:0000256" key="5">
    <source>
        <dbReference type="ARBA" id="ARBA00022691"/>
    </source>
</evidence>
<name>D2C4V2_THEP2</name>
<dbReference type="PANTHER" id="PTHR43648">
    <property type="entry name" value="ELECTRON TRANSFER FLAVOPROTEIN BETA SUBUNIT LYSINE METHYLTRANSFERASE"/>
    <property type="match status" value="1"/>
</dbReference>
<comment type="function">
    <text evidence="6">Methylates ribosomal protein L11.</text>
</comment>
<reference evidence="7 8" key="1">
    <citation type="submission" date="2009-12" db="EMBL/GenBank/DDBJ databases">
        <title>Complete sequence of Thermotoga petrophila RKU-1.</title>
        <authorList>
            <consortium name="US DOE Joint Genome Institute"/>
            <person name="Lucas S."/>
            <person name="Copeland A."/>
            <person name="Lapidus A."/>
            <person name="Glavina del Rio T."/>
            <person name="Dalin E."/>
            <person name="Tice H."/>
            <person name="Bruce D."/>
            <person name="Goodwin L."/>
            <person name="Pitluck S."/>
            <person name="Munk A.C."/>
            <person name="Brettin T."/>
            <person name="Detter J.C."/>
            <person name="Han C."/>
            <person name="Tapia R."/>
            <person name="Larimer F."/>
            <person name="Land M."/>
            <person name="Hauser L."/>
            <person name="Kyrpides N."/>
            <person name="Mikhailova N."/>
            <person name="Nelson K.E."/>
            <person name="Gogarten J.P."/>
            <person name="Noll K.M."/>
        </authorList>
    </citation>
    <scope>NUCLEOTIDE SEQUENCE [LARGE SCALE GENOMIC DNA]</scope>
    <source>
        <strain evidence="8">ATCC BAA-489 / DSM 13996 / JCM 10882 / RKU-10</strain>
    </source>
</reference>
<evidence type="ECO:0000256" key="3">
    <source>
        <dbReference type="ARBA" id="ARBA00022603"/>
    </source>
</evidence>
<feature type="binding site" evidence="6">
    <location>
        <position position="116"/>
    </location>
    <ligand>
        <name>S-adenosyl-L-methionine</name>
        <dbReference type="ChEBI" id="CHEBI:59789"/>
    </ligand>
</feature>
<accession>D2C4V2</accession>
<gene>
    <name evidence="6" type="primary">prmA</name>
    <name evidence="7" type="ordered locus">Tnap_1688</name>
</gene>
<dbReference type="AlphaFoldDB" id="D2C4V2"/>
<dbReference type="Proteomes" id="UP000000940">
    <property type="component" value="Chromosome"/>
</dbReference>
<evidence type="ECO:0000256" key="1">
    <source>
        <dbReference type="ARBA" id="ARBA00009741"/>
    </source>
</evidence>
<dbReference type="GO" id="GO:0016279">
    <property type="term" value="F:protein-lysine N-methyltransferase activity"/>
    <property type="evidence" value="ECO:0007669"/>
    <property type="project" value="RHEA"/>
</dbReference>
<feature type="binding site" evidence="6">
    <location>
        <position position="159"/>
    </location>
    <ligand>
        <name>S-adenosyl-L-methionine</name>
        <dbReference type="ChEBI" id="CHEBI:59789"/>
    </ligand>
</feature>
<keyword evidence="2 6" id="KW-0963">Cytoplasm</keyword>
<dbReference type="SMR" id="D2C4V2"/>